<keyword evidence="1" id="KW-1133">Transmembrane helix</keyword>
<dbReference type="CDD" id="cd07341">
    <property type="entry name" value="M56_BlaR1_MecR1_like"/>
    <property type="match status" value="1"/>
</dbReference>
<accession>A0AAC9CYP9</accession>
<evidence type="ECO:0000259" key="2">
    <source>
        <dbReference type="PROSITE" id="PS52015"/>
    </source>
</evidence>
<dbReference type="EMBL" id="CP016907">
    <property type="protein sequence ID" value="AOC94385.1"/>
    <property type="molecule type" value="Genomic_DNA"/>
</dbReference>
<name>A0AAC9CYP9_9FLAO</name>
<dbReference type="AlphaFoldDB" id="A0AAC9CYP9"/>
<evidence type="ECO:0000313" key="4">
    <source>
        <dbReference type="Proteomes" id="UP000093276"/>
    </source>
</evidence>
<dbReference type="InterPro" id="IPR008756">
    <property type="entry name" value="Peptidase_M56"/>
</dbReference>
<organism evidence="3 4">
    <name type="scientific">Flavobacterium anhuiense</name>
    <dbReference type="NCBI Taxonomy" id="459526"/>
    <lineage>
        <taxon>Bacteria</taxon>
        <taxon>Pseudomonadati</taxon>
        <taxon>Bacteroidota</taxon>
        <taxon>Flavobacteriia</taxon>
        <taxon>Flavobacteriales</taxon>
        <taxon>Flavobacteriaceae</taxon>
        <taxon>Flavobacterium</taxon>
    </lineage>
</organism>
<feature type="domain" description="TonB C-terminal" evidence="2">
    <location>
        <begin position="316"/>
        <end position="407"/>
    </location>
</feature>
<keyword evidence="1" id="KW-0812">Transmembrane</keyword>
<dbReference type="KEGG" id="fjg:BB050_01251"/>
<dbReference type="Pfam" id="PF05569">
    <property type="entry name" value="Peptidase_M56"/>
    <property type="match status" value="1"/>
</dbReference>
<feature type="transmembrane region" description="Helical" evidence="1">
    <location>
        <begin position="264"/>
        <end position="282"/>
    </location>
</feature>
<dbReference type="SUPFAM" id="SSF74653">
    <property type="entry name" value="TolA/TonB C-terminal domain"/>
    <property type="match status" value="1"/>
</dbReference>
<dbReference type="GO" id="GO:0098797">
    <property type="term" value="C:plasma membrane protein complex"/>
    <property type="evidence" value="ECO:0007669"/>
    <property type="project" value="TreeGrafter"/>
</dbReference>
<feature type="transmembrane region" description="Helical" evidence="1">
    <location>
        <begin position="35"/>
        <end position="57"/>
    </location>
</feature>
<sequence length="407" mass="47084">MITYLLKSGLLLAVFYIVYKILLENEKMFHFNRIYLLASIVFSLTIPLQLFSLGSVFSNGNQKIQLNQIMIVTSKAVLDKINYSQILIYFLAVVYGVVTTILVVRFIRNLFSFYFRMKKSKVEIVKGGKVVLTKEKVLPHSFWNIIFINQEDFENDMIPEELIVHEKAHLKQKHTVDILFVEVLKIVFWFNPLYLLYEKAIKLNHEFLADEAVNKKFGEVRNYQNLLLDFVSHKNTLPLASNLNYLITKKRLLMMAKEKSPIRMILKVGSVTTVYVLLLFVFNTEVIAQSSINAKNQNDYKISYDTTSVKEPQFPGGIEKFYMFVGQNFKMPTEFAKQKMEGKIFMEFMVEKDGSLSEFKIVKDLGYGVGDEAVRVLKLSPKWIPATENGKPVRVTYNLPITIQAPK</sequence>
<feature type="transmembrane region" description="Helical" evidence="1">
    <location>
        <begin position="6"/>
        <end position="23"/>
    </location>
</feature>
<gene>
    <name evidence="3" type="ORF">BB050_01251</name>
</gene>
<reference evidence="3 4" key="1">
    <citation type="submission" date="2016-08" db="EMBL/GenBank/DDBJ databases">
        <title>Complete genome sequence of Flavobacterium johnsoniae strain GSE09, a volatile-producing biocontrol agent isolated from cucumber (Cucumis sativus).</title>
        <authorList>
            <person name="Jeong J.-J."/>
            <person name="Oh J.Y."/>
            <person name="Jim Y.J."/>
            <person name="Sang M.K."/>
            <person name="Kim K.D."/>
        </authorList>
    </citation>
    <scope>NUCLEOTIDE SEQUENCE [LARGE SCALE GENOMIC DNA]</scope>
    <source>
        <strain evidence="3 4">GSE09</strain>
    </source>
</reference>
<dbReference type="InterPro" id="IPR051045">
    <property type="entry name" value="TonB-dependent_transducer"/>
</dbReference>
<evidence type="ECO:0000313" key="3">
    <source>
        <dbReference type="EMBL" id="AOC94385.1"/>
    </source>
</evidence>
<protein>
    <submittedName>
        <fullName evidence="3">Gram-negative bacterial tonB protein</fullName>
    </submittedName>
</protein>
<dbReference type="PANTHER" id="PTHR33446:SF2">
    <property type="entry name" value="PROTEIN TONB"/>
    <property type="match status" value="1"/>
</dbReference>
<dbReference type="Pfam" id="PF03544">
    <property type="entry name" value="TonB_C"/>
    <property type="match status" value="1"/>
</dbReference>
<proteinExistence type="predicted"/>
<dbReference type="GeneID" id="32307142"/>
<keyword evidence="1" id="KW-0472">Membrane</keyword>
<dbReference type="GO" id="GO:0055085">
    <property type="term" value="P:transmembrane transport"/>
    <property type="evidence" value="ECO:0007669"/>
    <property type="project" value="InterPro"/>
</dbReference>
<dbReference type="GO" id="GO:0031992">
    <property type="term" value="F:energy transducer activity"/>
    <property type="evidence" value="ECO:0007669"/>
    <property type="project" value="TreeGrafter"/>
</dbReference>
<dbReference type="InterPro" id="IPR037682">
    <property type="entry name" value="TonB_C"/>
</dbReference>
<dbReference type="RefSeq" id="WP_236940425.1">
    <property type="nucleotide sequence ID" value="NZ_CP016907.1"/>
</dbReference>
<dbReference type="Proteomes" id="UP000093276">
    <property type="component" value="Chromosome"/>
</dbReference>
<dbReference type="PROSITE" id="PS52015">
    <property type="entry name" value="TONB_CTD"/>
    <property type="match status" value="1"/>
</dbReference>
<feature type="transmembrane region" description="Helical" evidence="1">
    <location>
        <begin position="86"/>
        <end position="107"/>
    </location>
</feature>
<dbReference type="Gene3D" id="3.30.1150.10">
    <property type="match status" value="1"/>
</dbReference>
<dbReference type="PANTHER" id="PTHR33446">
    <property type="entry name" value="PROTEIN TONB-RELATED"/>
    <property type="match status" value="1"/>
</dbReference>
<evidence type="ECO:0000256" key="1">
    <source>
        <dbReference type="SAM" id="Phobius"/>
    </source>
</evidence>